<dbReference type="EMBL" id="JBHSQB010000003">
    <property type="protein sequence ID" value="MFC6095119.1"/>
    <property type="molecule type" value="Genomic_DNA"/>
</dbReference>
<evidence type="ECO:0000259" key="3">
    <source>
        <dbReference type="Pfam" id="PF18962"/>
    </source>
</evidence>
<evidence type="ECO:0000256" key="1">
    <source>
        <dbReference type="ARBA" id="ARBA00022729"/>
    </source>
</evidence>
<evidence type="ECO:0000256" key="2">
    <source>
        <dbReference type="SAM" id="SignalP"/>
    </source>
</evidence>
<name>A0ABW1PIH7_9FLAO</name>
<organism evidence="4 5">
    <name type="scientific">Flavobacterium qiangtangense</name>
    <dbReference type="NCBI Taxonomy" id="1442595"/>
    <lineage>
        <taxon>Bacteria</taxon>
        <taxon>Pseudomonadati</taxon>
        <taxon>Bacteroidota</taxon>
        <taxon>Flavobacteriia</taxon>
        <taxon>Flavobacteriales</taxon>
        <taxon>Flavobacteriaceae</taxon>
        <taxon>Flavobacterium</taxon>
    </lineage>
</organism>
<dbReference type="InterPro" id="IPR026444">
    <property type="entry name" value="Secre_tail"/>
</dbReference>
<reference evidence="5" key="1">
    <citation type="journal article" date="2019" name="Int. J. Syst. Evol. Microbiol.">
        <title>The Global Catalogue of Microorganisms (GCM) 10K type strain sequencing project: providing services to taxonomists for standard genome sequencing and annotation.</title>
        <authorList>
            <consortium name="The Broad Institute Genomics Platform"/>
            <consortium name="The Broad Institute Genome Sequencing Center for Infectious Disease"/>
            <person name="Wu L."/>
            <person name="Ma J."/>
        </authorList>
    </citation>
    <scope>NUCLEOTIDE SEQUENCE [LARGE SCALE GENOMIC DNA]</scope>
    <source>
        <strain evidence="5">CCUG 49679</strain>
    </source>
</reference>
<accession>A0ABW1PIH7</accession>
<proteinExistence type="predicted"/>
<gene>
    <name evidence="4" type="ORF">ACFPVY_00540</name>
</gene>
<feature type="chain" id="PRO_5047107810" evidence="2">
    <location>
        <begin position="19"/>
        <end position="596"/>
    </location>
</feature>
<feature type="domain" description="Secretion system C-terminal sorting" evidence="3">
    <location>
        <begin position="527"/>
        <end position="594"/>
    </location>
</feature>
<comment type="caution">
    <text evidence="4">The sequence shown here is derived from an EMBL/GenBank/DDBJ whole genome shotgun (WGS) entry which is preliminary data.</text>
</comment>
<keyword evidence="1 2" id="KW-0732">Signal</keyword>
<dbReference type="Pfam" id="PF18962">
    <property type="entry name" value="Por_Secre_tail"/>
    <property type="match status" value="1"/>
</dbReference>
<sequence>MKKLFISIIALISVSSFAQLYVSSNNYVFVRDNVLYVNQGINLQTDGNIYLRNEAQLVQGTLGTSTNVGAGKLSVFQEGTSDNFDYNYWSSPIGNASASVGNEPFGITLLNRPTTLTASTQAIALPYDYALNGVANPLQIASRWVYRFVASSAYAQWIYAGGTTTILPGEGFTMKGTSGTDNLNIEGNGVLNNPGGTGAQRYDFRGKPNDGNIPVTVALNNSTLTGNPYPSALHVNAFLLDPLNTSINRIAYYWEQDKSINSHYLDQYRGGYGTYAPTALASTGIYVPAYFNSYNADGSLNTTGTVSSGSTVNRKYAPIGQGFMVYGTANGTVTLRNSHRAYYKESGPFSGFERNSNAQNSITVQDSVIETSHIRINTILNNEFTKQIALAFLPEATDGIDPGIDAISFISDVPNDTYFFLDNTEYTIQGIPFDVSKRVALGVKSSEGSTLKFYIAETVNFDESQDVFIYDALDESYHSIKNNEYEVTMSAGVFNNRFEVTFTDNSALGVPEINTIDFMVSQNNALETLTIHNPKLRDVQTVSIFDIGGKRIFKKENLQANETYQFSTSGFSTGVYILKMTTKEEITLTQKVIISK</sequence>
<feature type="signal peptide" evidence="2">
    <location>
        <begin position="1"/>
        <end position="18"/>
    </location>
</feature>
<dbReference type="Proteomes" id="UP001596287">
    <property type="component" value="Unassembled WGS sequence"/>
</dbReference>
<evidence type="ECO:0000313" key="5">
    <source>
        <dbReference type="Proteomes" id="UP001596287"/>
    </source>
</evidence>
<dbReference type="RefSeq" id="WP_379789723.1">
    <property type="nucleotide sequence ID" value="NZ_JBHSQB010000003.1"/>
</dbReference>
<evidence type="ECO:0000313" key="4">
    <source>
        <dbReference type="EMBL" id="MFC6095119.1"/>
    </source>
</evidence>
<protein>
    <submittedName>
        <fullName evidence="4">T9SS type A sorting domain-containing protein</fullName>
    </submittedName>
</protein>
<dbReference type="NCBIfam" id="TIGR04183">
    <property type="entry name" value="Por_Secre_tail"/>
    <property type="match status" value="1"/>
</dbReference>
<keyword evidence="5" id="KW-1185">Reference proteome</keyword>